<sequence>MSIGCGDVLSLVDLQTAKKHQIFEAEVITGKSGGAAGGADIDYATNAVTGQTQKTLPAVLRDMGFSPASFDFTTGGTVTQRDTVVYNPADNNWYSWSGTLPRVVAAGTDPTTDSNWKPRTDQLLRQELASEQAGVSGGTLVRVEPGVAPVVWGERSVKNLILDGKAGLRKNFGALGDGGATDGGEKDTKAIEDAHHAMMDVLYRRRPAETDESTISFMLQKGPGILYENGVYKYNGTGLNISAGDTFILNVRGESALGTKILLPDGVYLFDFDNNPVYSHLSNMTIHGGLGAVRYKAKTRITGDFHVFSDLRLSRFTECGISNNAIDMPCFRVERSRFYGATASQPIGVCVSGLSAGGYIRDCLFSDFRYAIKLAVGDNGTERNGPATPFNIEDNDFYRTGARSPSASYDVWIEPGATTNNAGRAIRFAGNKFGQENLITPDAHVLIADSTTGSGLNLNGDRAHVETQSTGFVSGLRFEGNNVNSSNAGYIAPFLRSFTPNLGNCYFSDIYDNDMPSRIIEFAGGITQSQVTNLTRSNVFNAGQCLALQEGGEPKLLSNLNGVFGIEDPLHYYSGHPQSTYYPVGTAKIDFVSLFSAETSTLTVADGSKTAVPCSYGAPSEAVEITMSASTGRLIQTVSGLIANRKAWLDVEVKRGSANSVQSVKIEILDSTGSIIWLRRIILLDSLSRWQKVTLPFVPSAAGNCIVRFSAAATYSAGSSTNFIVGNLNVYHNDTPISTGLNSGLSSNWARQHNIMGTMHEWYDASGNKRAKSGQPLSDTDGVIISANVTP</sequence>
<reference evidence="5" key="1">
    <citation type="submission" date="2019-04" db="EMBL/GenBank/DDBJ databases">
        <authorList>
            <person name="Morozova V.V."/>
            <person name="Tikunov A.Y."/>
            <person name="Fofanov M.V."/>
            <person name="Tikunova N.V."/>
        </authorList>
    </citation>
    <scope>NUCLEOTIDE SEQUENCE [LARGE SCALE GENOMIC DNA]</scope>
</reference>
<comment type="subcellular location">
    <subcellularLocation>
        <location evidence="1">Virion</location>
    </subcellularLocation>
</comment>
<dbReference type="GO" id="GO:0051701">
    <property type="term" value="P:biological process involved in interaction with host"/>
    <property type="evidence" value="ECO:0007669"/>
    <property type="project" value="UniProtKB-ARBA"/>
</dbReference>
<keyword evidence="2" id="KW-0946">Virion</keyword>
<dbReference type="GO" id="GO:0044423">
    <property type="term" value="C:virion component"/>
    <property type="evidence" value="ECO:0007669"/>
    <property type="project" value="UniProtKB-KW"/>
</dbReference>
<dbReference type="Pfam" id="PF18668">
    <property type="entry name" value="Tail_spike_N"/>
    <property type="match status" value="1"/>
</dbReference>
<protein>
    <submittedName>
        <fullName evidence="4">Tail fiber protein</fullName>
    </submittedName>
</protein>
<name>A0A4D6DYA1_9CAUD</name>
<dbReference type="SUPFAM" id="SSF51126">
    <property type="entry name" value="Pectin lyase-like"/>
    <property type="match status" value="1"/>
</dbReference>
<gene>
    <name evidence="4" type="ORF">RP180_29</name>
</gene>
<dbReference type="EMBL" id="MK737937">
    <property type="protein sequence ID" value="QBZ71284.1"/>
    <property type="molecule type" value="Genomic_DNA"/>
</dbReference>
<dbReference type="GO" id="GO:0019058">
    <property type="term" value="P:viral life cycle"/>
    <property type="evidence" value="ECO:0007669"/>
    <property type="project" value="UniProtKB-ARBA"/>
</dbReference>
<evidence type="ECO:0000256" key="1">
    <source>
        <dbReference type="ARBA" id="ARBA00004328"/>
    </source>
</evidence>
<dbReference type="Gene3D" id="2.10.10.80">
    <property type="match status" value="1"/>
</dbReference>
<proteinExistence type="predicted"/>
<evidence type="ECO:0000313" key="5">
    <source>
        <dbReference type="Proteomes" id="UP000296988"/>
    </source>
</evidence>
<dbReference type="InterPro" id="IPR011050">
    <property type="entry name" value="Pectin_lyase_fold/virulence"/>
</dbReference>
<dbReference type="Proteomes" id="UP000296988">
    <property type="component" value="Segment"/>
</dbReference>
<evidence type="ECO:0000313" key="4">
    <source>
        <dbReference type="EMBL" id="QBZ71284.1"/>
    </source>
</evidence>
<organism evidence="4 5">
    <name type="scientific">Raoultella phage RP180</name>
    <dbReference type="NCBI Taxonomy" id="2565500"/>
    <lineage>
        <taxon>Viruses</taxon>
        <taxon>Duplodnaviria</taxon>
        <taxon>Heunggongvirae</taxon>
        <taxon>Uroviricota</taxon>
        <taxon>Caudoviricetes</taxon>
        <taxon>Sarkviridae</taxon>
        <taxon>Guernseyvirinae</taxon>
        <taxon>Kagunavirus</taxon>
        <taxon>Kagunavirus RP180</taxon>
    </lineage>
</organism>
<dbReference type="InterPro" id="IPR040775">
    <property type="entry name" value="Tail_spike_N"/>
</dbReference>
<keyword evidence="5" id="KW-1185">Reference proteome</keyword>
<evidence type="ECO:0000256" key="2">
    <source>
        <dbReference type="ARBA" id="ARBA00022844"/>
    </source>
</evidence>
<accession>A0A4D6DYA1</accession>
<feature type="domain" description="Tail spike TSP1/Gp66 N-terminal" evidence="3">
    <location>
        <begin position="70"/>
        <end position="111"/>
    </location>
</feature>
<evidence type="ECO:0000259" key="3">
    <source>
        <dbReference type="Pfam" id="PF18668"/>
    </source>
</evidence>